<dbReference type="Proteomes" id="UP000001368">
    <property type="component" value="Chromosome"/>
</dbReference>
<keyword evidence="2" id="KW-0732">Signal</keyword>
<feature type="chain" id="PRO_5002899406" evidence="2">
    <location>
        <begin position="23"/>
        <end position="230"/>
    </location>
</feature>
<dbReference type="HOGENOM" id="CLU_1199211_0_0_9"/>
<dbReference type="KEGG" id="seq:SZO_04720"/>
<keyword evidence="1" id="KW-0175">Coiled coil</keyword>
<feature type="coiled-coil region" evidence="1">
    <location>
        <begin position="163"/>
        <end position="206"/>
    </location>
</feature>
<proteinExistence type="predicted"/>
<accession>C0MHE6</accession>
<evidence type="ECO:0000256" key="1">
    <source>
        <dbReference type="SAM" id="Coils"/>
    </source>
</evidence>
<evidence type="ECO:0000313" key="3">
    <source>
        <dbReference type="EMBL" id="CAW98409.1"/>
    </source>
</evidence>
<dbReference type="eggNOG" id="ENOG50304XY">
    <property type="taxonomic scope" value="Bacteria"/>
</dbReference>
<evidence type="ECO:0000313" key="4">
    <source>
        <dbReference type="Proteomes" id="UP000001368"/>
    </source>
</evidence>
<dbReference type="PATRIC" id="fig|40041.11.peg.503"/>
<evidence type="ECO:0000256" key="2">
    <source>
        <dbReference type="SAM" id="SignalP"/>
    </source>
</evidence>
<dbReference type="AlphaFoldDB" id="C0MHE6"/>
<organism evidence="4">
    <name type="scientific">Streptococcus equi subsp. zooepidemicus (strain H70)</name>
    <dbReference type="NCBI Taxonomy" id="553483"/>
    <lineage>
        <taxon>Bacteria</taxon>
        <taxon>Bacillati</taxon>
        <taxon>Bacillota</taxon>
        <taxon>Bacilli</taxon>
        <taxon>Lactobacillales</taxon>
        <taxon>Streptococcaceae</taxon>
        <taxon>Streptococcus</taxon>
    </lineage>
</organism>
<sequence length="230" mass="26681">MKKTLLVILALGSISISTTVRAEVYGNQRVWGFRNDWKEGRDFAVKPILENENNITVKTTPEAILTVKFKKKNADNWKIITEEINGTSYRGTDGLIHQSIVDLKPQIAIATGDGIINFPLKGIYIPQKGDEYELMLTIYGSYLASGKWIVGESEPHDVTEEKERKKLEKDKQYEKEIQKIEEELEKQEQEREALEMFQKQQQEEANKTWYQRLGDNIEDTWANVKGWWRG</sequence>
<protein>
    <submittedName>
        <fullName evidence="3">Putative exported protein</fullName>
    </submittedName>
</protein>
<feature type="signal peptide" evidence="2">
    <location>
        <begin position="1"/>
        <end position="22"/>
    </location>
</feature>
<dbReference type="EMBL" id="FM204884">
    <property type="protein sequence ID" value="CAW98409.1"/>
    <property type="molecule type" value="Genomic_DNA"/>
</dbReference>
<reference evidence="3 4" key="1">
    <citation type="journal article" date="2009" name="PLoS Pathog.">
        <title>Genomic evidence for the evolution of Streptococcus equi: host restriction, increased virulence, and genetic exchange with human pathogens.</title>
        <authorList>
            <person name="Holden M.T.G."/>
            <person name="Heather Z."/>
            <person name="Paillot R."/>
            <person name="Steward K.F."/>
            <person name="Webb K."/>
            <person name="Ainslie F."/>
            <person name="Jourdan T."/>
            <person name="Bason N.C."/>
            <person name="Holroyd N.E."/>
            <person name="Mungall K."/>
            <person name="Quail M.A."/>
            <person name="Sanders M."/>
            <person name="Simmonds M."/>
            <person name="Willey D."/>
            <person name="Brooks K."/>
            <person name="Aanensen D.M."/>
            <person name="Spratt B.G."/>
            <person name="Jolley K.A."/>
            <person name="Maiden M.C.J."/>
            <person name="Kehoe M."/>
            <person name="Chanter N."/>
            <person name="Bentley S.D."/>
            <person name="Robinson C."/>
            <person name="Maskell D.J."/>
            <person name="Parkhill J."/>
            <person name="Waller A.S."/>
        </authorList>
    </citation>
    <scope>NUCLEOTIDE SEQUENCE [LARGE SCALE GENOMIC DNA]</scope>
    <source>
        <strain evidence="3 4">H70</strain>
    </source>
</reference>
<gene>
    <name evidence="3" type="ordered locus">SZO_04720</name>
</gene>
<name>C0MHE6_STRS7</name>